<dbReference type="InterPro" id="IPR007848">
    <property type="entry name" value="Small_mtfrase_dom"/>
</dbReference>
<dbReference type="eggNOG" id="KOG2904">
    <property type="taxonomic scope" value="Eukaryota"/>
</dbReference>
<evidence type="ECO:0000313" key="9">
    <source>
        <dbReference type="Proteomes" id="UP000014500"/>
    </source>
</evidence>
<dbReference type="NCBIfam" id="TIGR00536">
    <property type="entry name" value="hemK_fam"/>
    <property type="match status" value="1"/>
</dbReference>
<dbReference type="CDD" id="cd02440">
    <property type="entry name" value="AdoMet_MTases"/>
    <property type="match status" value="1"/>
</dbReference>
<evidence type="ECO:0000256" key="2">
    <source>
        <dbReference type="ARBA" id="ARBA00022603"/>
    </source>
</evidence>
<dbReference type="HOGENOM" id="CLU_018398_4_1_1"/>
<feature type="domain" description="Methyltransferase small" evidence="6">
    <location>
        <begin position="139"/>
        <end position="230"/>
    </location>
</feature>
<keyword evidence="9" id="KW-1185">Reference proteome</keyword>
<keyword evidence="2" id="KW-0489">Methyltransferase</keyword>
<reference evidence="9" key="1">
    <citation type="submission" date="2011-05" db="EMBL/GenBank/DDBJ databases">
        <authorList>
            <person name="Richards S.R."/>
            <person name="Qu J."/>
            <person name="Jiang H."/>
            <person name="Jhangiani S.N."/>
            <person name="Agravi P."/>
            <person name="Goodspeed R."/>
            <person name="Gross S."/>
            <person name="Mandapat C."/>
            <person name="Jackson L."/>
            <person name="Mathew T."/>
            <person name="Pu L."/>
            <person name="Thornton R."/>
            <person name="Saada N."/>
            <person name="Wilczek-Boney K.B."/>
            <person name="Lee S."/>
            <person name="Kovar C."/>
            <person name="Wu Y."/>
            <person name="Scherer S.E."/>
            <person name="Worley K.C."/>
            <person name="Muzny D.M."/>
            <person name="Gibbs R."/>
        </authorList>
    </citation>
    <scope>NUCLEOTIDE SEQUENCE</scope>
    <source>
        <strain evidence="9">Brora</strain>
    </source>
</reference>
<dbReference type="Pfam" id="PF17827">
    <property type="entry name" value="PrmC_N"/>
    <property type="match status" value="1"/>
</dbReference>
<dbReference type="Proteomes" id="UP000014500">
    <property type="component" value="Unassembled WGS sequence"/>
</dbReference>
<reference evidence="8" key="2">
    <citation type="submission" date="2015-02" db="UniProtKB">
        <authorList>
            <consortium name="EnsemblMetazoa"/>
        </authorList>
    </citation>
    <scope>IDENTIFICATION</scope>
</reference>
<dbReference type="EC" id="2.1.1.297" evidence="1"/>
<dbReference type="Gene3D" id="3.40.50.150">
    <property type="entry name" value="Vaccinia Virus protein VP39"/>
    <property type="match status" value="1"/>
</dbReference>
<dbReference type="SUPFAM" id="SSF53335">
    <property type="entry name" value="S-adenosyl-L-methionine-dependent methyltransferases"/>
    <property type="match status" value="1"/>
</dbReference>
<proteinExistence type="predicted"/>
<keyword evidence="4" id="KW-0949">S-adenosyl-L-methionine</keyword>
<evidence type="ECO:0000256" key="3">
    <source>
        <dbReference type="ARBA" id="ARBA00022679"/>
    </source>
</evidence>
<dbReference type="GO" id="GO:0003676">
    <property type="term" value="F:nucleic acid binding"/>
    <property type="evidence" value="ECO:0007669"/>
    <property type="project" value="InterPro"/>
</dbReference>
<evidence type="ECO:0000256" key="5">
    <source>
        <dbReference type="ARBA" id="ARBA00048391"/>
    </source>
</evidence>
<dbReference type="InterPro" id="IPR004556">
    <property type="entry name" value="HemK-like"/>
</dbReference>
<dbReference type="GO" id="GO:0102559">
    <property type="term" value="F:peptide chain release factor N(5)-glutamine methyltransferase activity"/>
    <property type="evidence" value="ECO:0007669"/>
    <property type="project" value="UniProtKB-EC"/>
</dbReference>
<dbReference type="InterPro" id="IPR040758">
    <property type="entry name" value="PrmC_N"/>
</dbReference>
<evidence type="ECO:0000259" key="7">
    <source>
        <dbReference type="Pfam" id="PF17827"/>
    </source>
</evidence>
<dbReference type="EnsemblMetazoa" id="SMAR008693-RA">
    <property type="protein sequence ID" value="SMAR008693-PA"/>
    <property type="gene ID" value="SMAR008693"/>
</dbReference>
<dbReference type="GO" id="GO:0032259">
    <property type="term" value="P:methylation"/>
    <property type="evidence" value="ECO:0007669"/>
    <property type="project" value="UniProtKB-KW"/>
</dbReference>
<accession>T1J4Z6</accession>
<evidence type="ECO:0000256" key="1">
    <source>
        <dbReference type="ARBA" id="ARBA00012771"/>
    </source>
</evidence>
<dbReference type="PANTHER" id="PTHR18895">
    <property type="entry name" value="HEMK METHYLTRANSFERASE"/>
    <property type="match status" value="1"/>
</dbReference>
<dbReference type="GO" id="GO:0005739">
    <property type="term" value="C:mitochondrion"/>
    <property type="evidence" value="ECO:0007669"/>
    <property type="project" value="TreeGrafter"/>
</dbReference>
<dbReference type="PhylomeDB" id="T1J4Z6"/>
<evidence type="ECO:0000259" key="6">
    <source>
        <dbReference type="Pfam" id="PF05175"/>
    </source>
</evidence>
<dbReference type="InterPro" id="IPR029063">
    <property type="entry name" value="SAM-dependent_MTases_sf"/>
</dbReference>
<dbReference type="STRING" id="126957.T1J4Z6"/>
<evidence type="ECO:0000256" key="4">
    <source>
        <dbReference type="ARBA" id="ARBA00022691"/>
    </source>
</evidence>
<sequence>MGLNTLRNCVKLCTLNTFKSRNYCAGIESTQNVSSLIENWEKTFKRNNISEPDLSIRNIMVHVLDLSSIEELTSVSSRVLSTAQISNLEKFCRCRLSYMPIQYIIGGWQFIDLNVRLRPPVFIPRPETEEFVDIITKQIKAANLAAKILEVGCGSGVISLSILKDLAQIECTAIDQCKLACELTLQNAKLNDIDMKRMHVCQAKLTPDGISDINFERKFDFIVSNPPYISENLLPTLSPEVILYEDTQALDGGHDGLKVIKDIINLAPKLLQPYGRLFLETAPEHPEMIRDYLMKTRSKLHVVKVYRDFTKRNRFIEMINN</sequence>
<feature type="domain" description="Release factor glutamine methyltransferase N-terminal" evidence="7">
    <location>
        <begin position="36"/>
        <end position="106"/>
    </location>
</feature>
<dbReference type="EMBL" id="JH431850">
    <property type="status" value="NOT_ANNOTATED_CDS"/>
    <property type="molecule type" value="Genomic_DNA"/>
</dbReference>
<evidence type="ECO:0000313" key="8">
    <source>
        <dbReference type="EnsemblMetazoa" id="SMAR008693-PA"/>
    </source>
</evidence>
<dbReference type="InterPro" id="IPR002052">
    <property type="entry name" value="DNA_methylase_N6_adenine_CS"/>
</dbReference>
<dbReference type="AlphaFoldDB" id="T1J4Z6"/>
<comment type="catalytic activity">
    <reaction evidence="5">
        <text>L-glutaminyl-[peptide chain release factor] + S-adenosyl-L-methionine = N(5)-methyl-L-glutaminyl-[peptide chain release factor] + S-adenosyl-L-homocysteine + H(+)</text>
        <dbReference type="Rhea" id="RHEA:42896"/>
        <dbReference type="Rhea" id="RHEA-COMP:10271"/>
        <dbReference type="Rhea" id="RHEA-COMP:10272"/>
        <dbReference type="ChEBI" id="CHEBI:15378"/>
        <dbReference type="ChEBI" id="CHEBI:30011"/>
        <dbReference type="ChEBI" id="CHEBI:57856"/>
        <dbReference type="ChEBI" id="CHEBI:59789"/>
        <dbReference type="ChEBI" id="CHEBI:61891"/>
        <dbReference type="EC" id="2.1.1.297"/>
    </reaction>
</comment>
<organism evidence="8 9">
    <name type="scientific">Strigamia maritima</name>
    <name type="common">European centipede</name>
    <name type="synonym">Geophilus maritimus</name>
    <dbReference type="NCBI Taxonomy" id="126957"/>
    <lineage>
        <taxon>Eukaryota</taxon>
        <taxon>Metazoa</taxon>
        <taxon>Ecdysozoa</taxon>
        <taxon>Arthropoda</taxon>
        <taxon>Myriapoda</taxon>
        <taxon>Chilopoda</taxon>
        <taxon>Pleurostigmophora</taxon>
        <taxon>Geophilomorpha</taxon>
        <taxon>Linotaeniidae</taxon>
        <taxon>Strigamia</taxon>
    </lineage>
</organism>
<dbReference type="OMA" id="DFDARYW"/>
<dbReference type="Pfam" id="PF05175">
    <property type="entry name" value="MTS"/>
    <property type="match status" value="1"/>
</dbReference>
<name>T1J4Z6_STRMM</name>
<protein>
    <recommendedName>
        <fullName evidence="1">peptide chain release factor N(5)-glutamine methyltransferase</fullName>
        <ecNumber evidence="1">2.1.1.297</ecNumber>
    </recommendedName>
</protein>
<dbReference type="InterPro" id="IPR050320">
    <property type="entry name" value="N5-glutamine_MTase"/>
</dbReference>
<dbReference type="PROSITE" id="PS00092">
    <property type="entry name" value="N6_MTASE"/>
    <property type="match status" value="1"/>
</dbReference>
<dbReference type="PANTHER" id="PTHR18895:SF74">
    <property type="entry name" value="MTRF1L RELEASE FACTOR GLUTAMINE METHYLTRANSFERASE"/>
    <property type="match status" value="1"/>
</dbReference>
<dbReference type="Gene3D" id="1.10.8.10">
    <property type="entry name" value="DNA helicase RuvA subunit, C-terminal domain"/>
    <property type="match status" value="1"/>
</dbReference>
<keyword evidence="3" id="KW-0808">Transferase</keyword>